<feature type="coiled-coil region" evidence="1">
    <location>
        <begin position="42"/>
        <end position="69"/>
    </location>
</feature>
<keyword evidence="4" id="KW-1185">Reference proteome</keyword>
<proteinExistence type="predicted"/>
<keyword evidence="2" id="KW-0812">Transmembrane</keyword>
<reference evidence="3 4" key="1">
    <citation type="submission" date="2024-09" db="EMBL/GenBank/DDBJ databases">
        <authorList>
            <person name="Sun Q."/>
            <person name="Mori K."/>
        </authorList>
    </citation>
    <scope>NUCLEOTIDE SEQUENCE [LARGE SCALE GENOMIC DNA]</scope>
    <source>
        <strain evidence="3 4">JCM 3143</strain>
    </source>
</reference>
<organism evidence="3 4">
    <name type="scientific">Nonomuraea helvata</name>
    <dbReference type="NCBI Taxonomy" id="37484"/>
    <lineage>
        <taxon>Bacteria</taxon>
        <taxon>Bacillati</taxon>
        <taxon>Actinomycetota</taxon>
        <taxon>Actinomycetes</taxon>
        <taxon>Streptosporangiales</taxon>
        <taxon>Streptosporangiaceae</taxon>
        <taxon>Nonomuraea</taxon>
    </lineage>
</organism>
<evidence type="ECO:0000313" key="3">
    <source>
        <dbReference type="EMBL" id="MFB9624882.1"/>
    </source>
</evidence>
<evidence type="ECO:0000313" key="4">
    <source>
        <dbReference type="Proteomes" id="UP001589532"/>
    </source>
</evidence>
<dbReference type="Proteomes" id="UP001589532">
    <property type="component" value="Unassembled WGS sequence"/>
</dbReference>
<evidence type="ECO:0000256" key="2">
    <source>
        <dbReference type="SAM" id="Phobius"/>
    </source>
</evidence>
<feature type="transmembrane region" description="Helical" evidence="2">
    <location>
        <begin position="12"/>
        <end position="30"/>
    </location>
</feature>
<sequence length="290" mass="32803">MSWTLGLEYLKVLVWPAITCIAIVLFRKPLHGLIGRISKVGAAGAEVEFTQAEEILKQADETIEAIENKSETGTSDSVSNSGLDNSRLEVHSTVHGTTTYYLAENVRRSAIEQVLREGARLGWEWARTGEQKPPDLDIVWTSDGSPQIINSTTNVRQRISYQAYRRKYSRYEDQIALALERILPQATLERDRVIDDCEFDFIVSMNGKKIAIEVQLIQQPGALLDKMQNKFSRMTEGVRSTLDGMLLVIQELPKLQVVELFHEAGIDIVKWIDSSDDLSLRRSIERLAEQ</sequence>
<comment type="caution">
    <text evidence="3">The sequence shown here is derived from an EMBL/GenBank/DDBJ whole genome shotgun (WGS) entry which is preliminary data.</text>
</comment>
<dbReference type="RefSeq" id="WP_344986110.1">
    <property type="nucleotide sequence ID" value="NZ_BAAAXV010000001.1"/>
</dbReference>
<keyword evidence="2" id="KW-0472">Membrane</keyword>
<dbReference type="EMBL" id="JBHMBW010000014">
    <property type="protein sequence ID" value="MFB9624882.1"/>
    <property type="molecule type" value="Genomic_DNA"/>
</dbReference>
<name>A0ABV5RZN9_9ACTN</name>
<protein>
    <submittedName>
        <fullName evidence="3">Uncharacterized protein</fullName>
    </submittedName>
</protein>
<keyword evidence="1" id="KW-0175">Coiled coil</keyword>
<keyword evidence="2" id="KW-1133">Transmembrane helix</keyword>
<gene>
    <name evidence="3" type="ORF">ACFFSA_17475</name>
</gene>
<accession>A0ABV5RZN9</accession>
<evidence type="ECO:0000256" key="1">
    <source>
        <dbReference type="SAM" id="Coils"/>
    </source>
</evidence>